<name>A0ACB8C727_DERSI</name>
<dbReference type="EMBL" id="CM023477">
    <property type="protein sequence ID" value="KAH7936620.1"/>
    <property type="molecule type" value="Genomic_DNA"/>
</dbReference>
<organism evidence="1 2">
    <name type="scientific">Dermacentor silvarum</name>
    <name type="common">Tick</name>
    <dbReference type="NCBI Taxonomy" id="543639"/>
    <lineage>
        <taxon>Eukaryota</taxon>
        <taxon>Metazoa</taxon>
        <taxon>Ecdysozoa</taxon>
        <taxon>Arthropoda</taxon>
        <taxon>Chelicerata</taxon>
        <taxon>Arachnida</taxon>
        <taxon>Acari</taxon>
        <taxon>Parasitiformes</taxon>
        <taxon>Ixodida</taxon>
        <taxon>Ixodoidea</taxon>
        <taxon>Ixodidae</taxon>
        <taxon>Rhipicephalinae</taxon>
        <taxon>Dermacentor</taxon>
    </lineage>
</organism>
<reference evidence="1" key="1">
    <citation type="submission" date="2020-05" db="EMBL/GenBank/DDBJ databases">
        <title>Large-scale comparative analyses of tick genomes elucidate their genetic diversity and vector capacities.</title>
        <authorList>
            <person name="Jia N."/>
            <person name="Wang J."/>
            <person name="Shi W."/>
            <person name="Du L."/>
            <person name="Sun Y."/>
            <person name="Zhan W."/>
            <person name="Jiang J."/>
            <person name="Wang Q."/>
            <person name="Zhang B."/>
            <person name="Ji P."/>
            <person name="Sakyi L.B."/>
            <person name="Cui X."/>
            <person name="Yuan T."/>
            <person name="Jiang B."/>
            <person name="Yang W."/>
            <person name="Lam T.T.-Y."/>
            <person name="Chang Q."/>
            <person name="Ding S."/>
            <person name="Wang X."/>
            <person name="Zhu J."/>
            <person name="Ruan X."/>
            <person name="Zhao L."/>
            <person name="Wei J."/>
            <person name="Que T."/>
            <person name="Du C."/>
            <person name="Cheng J."/>
            <person name="Dai P."/>
            <person name="Han X."/>
            <person name="Huang E."/>
            <person name="Gao Y."/>
            <person name="Liu J."/>
            <person name="Shao H."/>
            <person name="Ye R."/>
            <person name="Li L."/>
            <person name="Wei W."/>
            <person name="Wang X."/>
            <person name="Wang C."/>
            <person name="Yang T."/>
            <person name="Huo Q."/>
            <person name="Li W."/>
            <person name="Guo W."/>
            <person name="Chen H."/>
            <person name="Zhou L."/>
            <person name="Ni X."/>
            <person name="Tian J."/>
            <person name="Zhou Y."/>
            <person name="Sheng Y."/>
            <person name="Liu T."/>
            <person name="Pan Y."/>
            <person name="Xia L."/>
            <person name="Li J."/>
            <person name="Zhao F."/>
            <person name="Cao W."/>
        </authorList>
    </citation>
    <scope>NUCLEOTIDE SEQUENCE</scope>
    <source>
        <strain evidence="1">Dsil-2018</strain>
    </source>
</reference>
<dbReference type="Proteomes" id="UP000821865">
    <property type="component" value="Chromosome 8"/>
</dbReference>
<evidence type="ECO:0000313" key="1">
    <source>
        <dbReference type="EMBL" id="KAH7936620.1"/>
    </source>
</evidence>
<keyword evidence="2" id="KW-1185">Reference proteome</keyword>
<evidence type="ECO:0000313" key="2">
    <source>
        <dbReference type="Proteomes" id="UP000821865"/>
    </source>
</evidence>
<accession>A0ACB8C727</accession>
<comment type="caution">
    <text evidence="1">The sequence shown here is derived from an EMBL/GenBank/DDBJ whole genome shotgun (WGS) entry which is preliminary data.</text>
</comment>
<proteinExistence type="predicted"/>
<sequence length="458" mass="50353">MAGRLLDIFHCLRQPGSPVRRTISQRDLLKLCQRLVLRGFCLEGMQAAQHAFQDTMDCLCQSIRDPATRQALAQQCGALLGLNKSEALFFCTMNKPEIKETASSVTVGRVVLPRRKAQTRDPLSTATKRSTFAGTRHALVLTEQLAAAVASEEPVLLVGETGVGKTAAVQHLAEITVKKATPKLAGSIRISLYEKVRSPPLDREDGHPLVVLNMSQQSDSSDLLGGFKPVDIKLLLSPVREAFEALFSATFSQTQNAKFLSHITTCFAGRRWRDLFNLMSHTQKSAVSKLSKPGCDKDQLERWRALGEQLRKAEAQARQAENKLTFAFVEGALVRALKEGSWVLLDEINLAEGEALESLAPVLDGSSPVLFERGDQKPLKRHPEFRLFACMNPATDVGKKDLPAGIRSRFTEVYLEEPLEEGDLELVVAAYLGSSGSPPVHACVSLYLNLRKAAREPD</sequence>
<protein>
    <submittedName>
        <fullName evidence="1">Uncharacterized protein</fullName>
    </submittedName>
</protein>
<gene>
    <name evidence="1" type="ORF">HPB49_001675</name>
</gene>